<evidence type="ECO:0000313" key="1">
    <source>
        <dbReference type="EMBL" id="EDS02102.1"/>
    </source>
</evidence>
<dbReference type="AlphaFoldDB" id="B0MXD8"/>
<dbReference type="GeneID" id="73802233"/>
<reference evidence="1" key="1">
    <citation type="submission" date="2007-10" db="EMBL/GenBank/DDBJ databases">
        <authorList>
            <person name="Fulton L."/>
            <person name="Clifton S."/>
            <person name="Fulton B."/>
            <person name="Xu J."/>
            <person name="Minx P."/>
            <person name="Pepin K.H."/>
            <person name="Johnson M."/>
            <person name="Thiruvilangam P."/>
            <person name="Bhonagiri V."/>
            <person name="Nash W.E."/>
            <person name="Mardis E.R."/>
            <person name="Wilson R.K."/>
        </authorList>
    </citation>
    <scope>NUCLEOTIDE SEQUENCE [LARGE SCALE GENOMIC DNA]</scope>
    <source>
        <strain evidence="1">DSM 17216</strain>
    </source>
</reference>
<dbReference type="RefSeq" id="WP_004327655.1">
    <property type="nucleotide sequence ID" value="NZ_DS499577.1"/>
</dbReference>
<evidence type="ECO:0000313" key="2">
    <source>
        <dbReference type="Proteomes" id="UP000005819"/>
    </source>
</evidence>
<comment type="caution">
    <text evidence="1">The sequence shown here is derived from an EMBL/GenBank/DDBJ whole genome shotgun (WGS) entry which is preliminary data.</text>
</comment>
<dbReference type="HOGENOM" id="CLU_137208_0_0_10"/>
<feature type="non-terminal residue" evidence="1">
    <location>
        <position position="1"/>
    </location>
</feature>
<reference evidence="1" key="2">
    <citation type="submission" date="2013-09" db="EMBL/GenBank/DDBJ databases">
        <title>Draft genome sequence of Alistipes putredinis (DSM 17216).</title>
        <authorList>
            <person name="Sudarsanam P."/>
            <person name="Ley R."/>
            <person name="Guruge J."/>
            <person name="Turnbaugh P.J."/>
            <person name="Mahowald M."/>
            <person name="Liep D."/>
            <person name="Gordon J."/>
        </authorList>
    </citation>
    <scope>NUCLEOTIDE SEQUENCE</scope>
    <source>
        <strain evidence="1">DSM 17216</strain>
    </source>
</reference>
<name>B0MXD8_9BACT</name>
<keyword evidence="2" id="KW-1185">Reference proteome</keyword>
<sequence>SGYEYIYPPKEERLGDKVICDTYCVGVAHDAQTFTALNCIDCGTNIELFRALAAMNNENDQEQWYSYTEYPTNESKNGVRRLIFNEHTRFDSFVDVPSGYYRKATVEEIVEYFKNNEK</sequence>
<protein>
    <submittedName>
        <fullName evidence="1">Uncharacterized protein</fullName>
    </submittedName>
</protein>
<dbReference type="EMBL" id="ABFK02000020">
    <property type="protein sequence ID" value="EDS02102.1"/>
    <property type="molecule type" value="Genomic_DNA"/>
</dbReference>
<dbReference type="OrthoDB" id="1004830at2"/>
<organism evidence="1 2">
    <name type="scientific">Alistipes putredinis DSM 17216</name>
    <dbReference type="NCBI Taxonomy" id="445970"/>
    <lineage>
        <taxon>Bacteria</taxon>
        <taxon>Pseudomonadati</taxon>
        <taxon>Bacteroidota</taxon>
        <taxon>Bacteroidia</taxon>
        <taxon>Bacteroidales</taxon>
        <taxon>Rikenellaceae</taxon>
        <taxon>Alistipes</taxon>
    </lineage>
</organism>
<dbReference type="Proteomes" id="UP000005819">
    <property type="component" value="Unassembled WGS sequence"/>
</dbReference>
<proteinExistence type="predicted"/>
<gene>
    <name evidence="1" type="ORF">ALIPUT_01621</name>
</gene>
<accession>B0MXD8</accession>